<protein>
    <submittedName>
        <fullName evidence="1">Uncharacterized protein</fullName>
    </submittedName>
</protein>
<dbReference type="EMBL" id="JACHKZ010000057">
    <property type="protein sequence ID" value="MBB6580101.1"/>
    <property type="molecule type" value="Genomic_DNA"/>
</dbReference>
<organism evidence="1 2">
    <name type="scientific">Comamonas odontotermitis</name>
    <dbReference type="NCBI Taxonomy" id="379895"/>
    <lineage>
        <taxon>Bacteria</taxon>
        <taxon>Pseudomonadati</taxon>
        <taxon>Pseudomonadota</taxon>
        <taxon>Betaproteobacteria</taxon>
        <taxon>Burkholderiales</taxon>
        <taxon>Comamonadaceae</taxon>
        <taxon>Comamonas</taxon>
    </lineage>
</organism>
<evidence type="ECO:0000313" key="2">
    <source>
        <dbReference type="Proteomes" id="UP000562492"/>
    </source>
</evidence>
<proteinExistence type="predicted"/>
<sequence length="404" mass="43983">MAEPTPSSAPLKTADLPLAARTAPERIWLDLGVEEAEQVNFAELGEVTWSPNNATGHGIEYVRADAQAVAAQAPAAVAVPDSLAAKLKEALQKIVDACAEIPEALEGYLEPLSNAVSDARDVLEITPPPVEFEDPRVQAVYSILCGDETPPKNEHWEGFIARRIVDTISAPTAPQAQPSFQQRVQPWLMECFGEVIAGDREERNHRFLEEALELVQSCGCTASEAHQLVDYVFGRPIGEPVQEAGGVMVTLAALCLANGLDMHQAGETELARIWTKVDAIRAKQAAKPKHSPLPQAQPADAPIAYLQEADQHLLRRFIKTVEDDDSFDIGKEAVKRLANLGVVENCGFGRYKVTMFGYWVHEHFWHQNPSLPLKTYADRDLERRAAMAAAQEGGNAATGKDGAA</sequence>
<evidence type="ECO:0000313" key="1">
    <source>
        <dbReference type="EMBL" id="MBB6580101.1"/>
    </source>
</evidence>
<reference evidence="1 2" key="1">
    <citation type="submission" date="2020-08" db="EMBL/GenBank/DDBJ databases">
        <title>Functional genomics of gut bacteria from endangered species of beetles.</title>
        <authorList>
            <person name="Carlos-Shanley C."/>
        </authorList>
    </citation>
    <scope>NUCLEOTIDE SEQUENCE [LARGE SCALE GENOMIC DNA]</scope>
    <source>
        <strain evidence="1 2">S00124</strain>
    </source>
</reference>
<dbReference type="Proteomes" id="UP000562492">
    <property type="component" value="Unassembled WGS sequence"/>
</dbReference>
<keyword evidence="2" id="KW-1185">Reference proteome</keyword>
<gene>
    <name evidence="1" type="ORF">HNP33_004232</name>
</gene>
<comment type="caution">
    <text evidence="1">The sequence shown here is derived from an EMBL/GenBank/DDBJ whole genome shotgun (WGS) entry which is preliminary data.</text>
</comment>
<accession>A0ABR6RLP7</accession>
<dbReference type="RefSeq" id="WP_233464642.1">
    <property type="nucleotide sequence ID" value="NZ_JACHKZ010000057.1"/>
</dbReference>
<name>A0ABR6RLP7_9BURK</name>